<dbReference type="Proteomes" id="UP000673691">
    <property type="component" value="Unassembled WGS sequence"/>
</dbReference>
<reference evidence="2 3" key="1">
    <citation type="journal article" name="Sci. Rep.">
        <title>Genome-scale phylogenetic analyses confirm Olpidium as the closest living zoosporic fungus to the non-flagellated, terrestrial fungi.</title>
        <authorList>
            <person name="Chang Y."/>
            <person name="Rochon D."/>
            <person name="Sekimoto S."/>
            <person name="Wang Y."/>
            <person name="Chovatia M."/>
            <person name="Sandor L."/>
            <person name="Salamov A."/>
            <person name="Grigoriev I.V."/>
            <person name="Stajich J.E."/>
            <person name="Spatafora J.W."/>
        </authorList>
    </citation>
    <scope>NUCLEOTIDE SEQUENCE [LARGE SCALE GENOMIC DNA]</scope>
    <source>
        <strain evidence="2">S191</strain>
    </source>
</reference>
<feature type="region of interest" description="Disordered" evidence="1">
    <location>
        <begin position="1"/>
        <end position="43"/>
    </location>
</feature>
<evidence type="ECO:0000256" key="1">
    <source>
        <dbReference type="SAM" id="MobiDB-lite"/>
    </source>
</evidence>
<dbReference type="EMBL" id="JAEFCI010008850">
    <property type="protein sequence ID" value="KAG5458193.1"/>
    <property type="molecule type" value="Genomic_DNA"/>
</dbReference>
<evidence type="ECO:0000313" key="3">
    <source>
        <dbReference type="Proteomes" id="UP000673691"/>
    </source>
</evidence>
<sequence>MAAGTARRPSGREHRGYSSRRRGAPPTTGRVSRCERFPPRPPT</sequence>
<evidence type="ECO:0000313" key="2">
    <source>
        <dbReference type="EMBL" id="KAG5458193.1"/>
    </source>
</evidence>
<gene>
    <name evidence="2" type="ORF">BJ554DRAFT_1630</name>
</gene>
<feature type="compositionally biased region" description="Basic and acidic residues" evidence="1">
    <location>
        <begin position="32"/>
        <end position="43"/>
    </location>
</feature>
<proteinExistence type="predicted"/>
<name>A0A8H7ZSD4_9FUNG</name>
<protein>
    <submittedName>
        <fullName evidence="2">Uncharacterized protein</fullName>
    </submittedName>
</protein>
<comment type="caution">
    <text evidence="2">The sequence shown here is derived from an EMBL/GenBank/DDBJ whole genome shotgun (WGS) entry which is preliminary data.</text>
</comment>
<organism evidence="2 3">
    <name type="scientific">Olpidium bornovanus</name>
    <dbReference type="NCBI Taxonomy" id="278681"/>
    <lineage>
        <taxon>Eukaryota</taxon>
        <taxon>Fungi</taxon>
        <taxon>Fungi incertae sedis</taxon>
        <taxon>Olpidiomycota</taxon>
        <taxon>Olpidiomycotina</taxon>
        <taxon>Olpidiomycetes</taxon>
        <taxon>Olpidiales</taxon>
        <taxon>Olpidiaceae</taxon>
        <taxon>Olpidium</taxon>
    </lineage>
</organism>
<keyword evidence="3" id="KW-1185">Reference proteome</keyword>
<dbReference type="AlphaFoldDB" id="A0A8H7ZSD4"/>
<accession>A0A8H7ZSD4</accession>